<dbReference type="SUPFAM" id="SSF52540">
    <property type="entry name" value="P-loop containing nucleoside triphosphate hydrolases"/>
    <property type="match status" value="1"/>
</dbReference>
<comment type="caution">
    <text evidence="4">The sequence shown here is derived from an EMBL/GenBank/DDBJ whole genome shotgun (WGS) entry which is preliminary data.</text>
</comment>
<organism evidence="4">
    <name type="scientific">marine sediment metagenome</name>
    <dbReference type="NCBI Taxonomy" id="412755"/>
    <lineage>
        <taxon>unclassified sequences</taxon>
        <taxon>metagenomes</taxon>
        <taxon>ecological metagenomes</taxon>
    </lineage>
</organism>
<name>A0A0F9KQ96_9ZZZZ</name>
<dbReference type="GO" id="GO:0017111">
    <property type="term" value="F:ribonucleoside triphosphate phosphatase activity"/>
    <property type="evidence" value="ECO:0007669"/>
    <property type="project" value="InterPro"/>
</dbReference>
<evidence type="ECO:0008006" key="5">
    <source>
        <dbReference type="Google" id="ProtNLM"/>
    </source>
</evidence>
<keyword evidence="1" id="KW-0547">Nucleotide-binding</keyword>
<dbReference type="PANTHER" id="PTHR43146">
    <property type="entry name" value="CANCER-RELATED NUCLEOSIDE-TRIPHOSPHATASE"/>
    <property type="match status" value="1"/>
</dbReference>
<keyword evidence="2" id="KW-0378">Hydrolase</keyword>
<sequence>MPAAGFYTEEIRSAGRREGFALVTLDGRRTTLASVRIRSPHRVSRYGVDVEALEAVGVAALEATGEAAKLVVIDEIGKMELFSSRFREAVLRALESGRPVLASIMLPSHPFADALKARPDVRLIHLTPESRERALGEVVAALRAMLR</sequence>
<evidence type="ECO:0000256" key="2">
    <source>
        <dbReference type="ARBA" id="ARBA00022801"/>
    </source>
</evidence>
<dbReference type="AlphaFoldDB" id="A0A0F9KQ96"/>
<dbReference type="GO" id="GO:0005524">
    <property type="term" value="F:ATP binding"/>
    <property type="evidence" value="ECO:0007669"/>
    <property type="project" value="UniProtKB-KW"/>
</dbReference>
<dbReference type="InterPro" id="IPR004948">
    <property type="entry name" value="Nuc-triphosphatase_THEP1"/>
</dbReference>
<reference evidence="4" key="1">
    <citation type="journal article" date="2015" name="Nature">
        <title>Complex archaea that bridge the gap between prokaryotes and eukaryotes.</title>
        <authorList>
            <person name="Spang A."/>
            <person name="Saw J.H."/>
            <person name="Jorgensen S.L."/>
            <person name="Zaremba-Niedzwiedzka K."/>
            <person name="Martijn J."/>
            <person name="Lind A.E."/>
            <person name="van Eijk R."/>
            <person name="Schleper C."/>
            <person name="Guy L."/>
            <person name="Ettema T.J."/>
        </authorList>
    </citation>
    <scope>NUCLEOTIDE SEQUENCE</scope>
</reference>
<keyword evidence="3" id="KW-0067">ATP-binding</keyword>
<dbReference type="InterPro" id="IPR027417">
    <property type="entry name" value="P-loop_NTPase"/>
</dbReference>
<dbReference type="Gene3D" id="3.40.50.300">
    <property type="entry name" value="P-loop containing nucleotide triphosphate hydrolases"/>
    <property type="match status" value="1"/>
</dbReference>
<protein>
    <recommendedName>
        <fullName evidence="5">AAA+ ATPase domain-containing protein</fullName>
    </recommendedName>
</protein>
<dbReference type="Pfam" id="PF03266">
    <property type="entry name" value="NTPase_1"/>
    <property type="match status" value="1"/>
</dbReference>
<dbReference type="PANTHER" id="PTHR43146:SF1">
    <property type="entry name" value="CANCER-RELATED NUCLEOSIDE-TRIPHOSPHATASE"/>
    <property type="match status" value="1"/>
</dbReference>
<evidence type="ECO:0000313" key="4">
    <source>
        <dbReference type="EMBL" id="KKM17580.1"/>
    </source>
</evidence>
<evidence type="ECO:0000256" key="3">
    <source>
        <dbReference type="ARBA" id="ARBA00022840"/>
    </source>
</evidence>
<proteinExistence type="predicted"/>
<accession>A0A0F9KQ96</accession>
<gene>
    <name evidence="4" type="ORF">LCGC14_1674370</name>
</gene>
<dbReference type="EMBL" id="LAZR01014416">
    <property type="protein sequence ID" value="KKM17580.1"/>
    <property type="molecule type" value="Genomic_DNA"/>
</dbReference>
<evidence type="ECO:0000256" key="1">
    <source>
        <dbReference type="ARBA" id="ARBA00022741"/>
    </source>
</evidence>